<reference evidence="1" key="2">
    <citation type="submission" date="2021-09" db="EMBL/GenBank/DDBJ databases">
        <authorList>
            <person name="Gilroy R."/>
        </authorList>
    </citation>
    <scope>NUCLEOTIDE SEQUENCE</scope>
    <source>
        <strain evidence="1">1647</strain>
    </source>
</reference>
<comment type="caution">
    <text evidence="1">The sequence shown here is derived from an EMBL/GenBank/DDBJ whole genome shotgun (WGS) entry which is preliminary data.</text>
</comment>
<dbReference type="Proteomes" id="UP000775129">
    <property type="component" value="Unassembled WGS sequence"/>
</dbReference>
<accession>A0A921GMT1</accession>
<protein>
    <submittedName>
        <fullName evidence="1">Uncharacterized protein</fullName>
    </submittedName>
</protein>
<dbReference type="AlphaFoldDB" id="A0A921GMT1"/>
<dbReference type="EMBL" id="DYWO01000105">
    <property type="protein sequence ID" value="HJF48828.1"/>
    <property type="molecule type" value="Genomic_DNA"/>
</dbReference>
<reference evidence="1" key="1">
    <citation type="journal article" date="2021" name="PeerJ">
        <title>Extensive microbial diversity within the chicken gut microbiome revealed by metagenomics and culture.</title>
        <authorList>
            <person name="Gilroy R."/>
            <person name="Ravi A."/>
            <person name="Getino M."/>
            <person name="Pursley I."/>
            <person name="Horton D.L."/>
            <person name="Alikhan N.F."/>
            <person name="Baker D."/>
            <person name="Gharbi K."/>
            <person name="Hall N."/>
            <person name="Watson M."/>
            <person name="Adriaenssens E.M."/>
            <person name="Foster-Nyarko E."/>
            <person name="Jarju S."/>
            <person name="Secka A."/>
            <person name="Antonio M."/>
            <person name="Oren A."/>
            <person name="Chaudhuri R.R."/>
            <person name="La Ragione R."/>
            <person name="Hildebrand F."/>
            <person name="Pallen M.J."/>
        </authorList>
    </citation>
    <scope>NUCLEOTIDE SEQUENCE</scope>
    <source>
        <strain evidence="1">1647</strain>
    </source>
</reference>
<evidence type="ECO:0000313" key="1">
    <source>
        <dbReference type="EMBL" id="HJF48828.1"/>
    </source>
</evidence>
<proteinExistence type="predicted"/>
<organism evidence="1 2">
    <name type="scientific">Brachybacterium paraconglomeratum</name>
    <dbReference type="NCBI Taxonomy" id="173362"/>
    <lineage>
        <taxon>Bacteria</taxon>
        <taxon>Bacillati</taxon>
        <taxon>Actinomycetota</taxon>
        <taxon>Actinomycetes</taxon>
        <taxon>Micrococcales</taxon>
        <taxon>Dermabacteraceae</taxon>
        <taxon>Brachybacterium</taxon>
    </lineage>
</organism>
<name>A0A921GMT1_9MICO</name>
<sequence>MDLLEPQYHLIQAYTWACADAGHIVCGNPSACEKFAGSASRRADAENRASSFDARRAALSRRDQMPDHSWSTTELLVRVEELLRAQPNIDKPFRTIAITTGLARLGERGLPVDWLVRDRIGPGLIRRAILASASVWHRVAVGDLDARDVPELSGWLAAIAEDAPLHYDPEKDLGRVFVNSLSGKASAVGRTWIEEASISDIAAWRVDGYLVSPPALEDMALPGGRAASRWVYDRLTRTYLSEWAPESWAWEAAYLEHPARVAQRAGVAPSILAERTSTPGQIMRASSRFILEDLGEVLPGVGQEEFVEIVAHHLERGQHGEAQTLAEAAFRERSDSPPVRSVFAFCWLPTTPARSREILRETAENSTMSSAVRCVNIAASHLAEGATQAALDALQPLKELSDVAGRSAWLWDPLTLRSRPHVTYLAPAQWADLVESHFSS</sequence>
<evidence type="ECO:0000313" key="2">
    <source>
        <dbReference type="Proteomes" id="UP000775129"/>
    </source>
</evidence>
<gene>
    <name evidence="1" type="ORF">K8W24_03370</name>
</gene>